<dbReference type="AlphaFoldDB" id="A0A8S3H3I1"/>
<organism evidence="1 2">
    <name type="scientific">Rotaria magnacalcarata</name>
    <dbReference type="NCBI Taxonomy" id="392030"/>
    <lineage>
        <taxon>Eukaryota</taxon>
        <taxon>Metazoa</taxon>
        <taxon>Spiralia</taxon>
        <taxon>Gnathifera</taxon>
        <taxon>Rotifera</taxon>
        <taxon>Eurotatoria</taxon>
        <taxon>Bdelloidea</taxon>
        <taxon>Philodinida</taxon>
        <taxon>Philodinidae</taxon>
        <taxon>Rotaria</taxon>
    </lineage>
</organism>
<proteinExistence type="predicted"/>
<evidence type="ECO:0000313" key="2">
    <source>
        <dbReference type="Proteomes" id="UP000681720"/>
    </source>
</evidence>
<dbReference type="EMBL" id="CAJOBJ010323423">
    <property type="protein sequence ID" value="CAF5173020.1"/>
    <property type="molecule type" value="Genomic_DNA"/>
</dbReference>
<comment type="caution">
    <text evidence="1">The sequence shown here is derived from an EMBL/GenBank/DDBJ whole genome shotgun (WGS) entry which is preliminary data.</text>
</comment>
<sequence length="59" mass="6789">PNTKQMLTRKYKSSMANKILLAFHRVVSIVLERRKISAVNDAFNETNRNLQQITNELGS</sequence>
<feature type="non-terminal residue" evidence="1">
    <location>
        <position position="1"/>
    </location>
</feature>
<evidence type="ECO:0000313" key="1">
    <source>
        <dbReference type="EMBL" id="CAF5173020.1"/>
    </source>
</evidence>
<accession>A0A8S3H3I1</accession>
<reference evidence="1" key="1">
    <citation type="submission" date="2021-02" db="EMBL/GenBank/DDBJ databases">
        <authorList>
            <person name="Nowell W R."/>
        </authorList>
    </citation>
    <scope>NUCLEOTIDE SEQUENCE</scope>
</reference>
<dbReference type="Proteomes" id="UP000681720">
    <property type="component" value="Unassembled WGS sequence"/>
</dbReference>
<protein>
    <submittedName>
        <fullName evidence="1">Uncharacterized protein</fullName>
    </submittedName>
</protein>
<gene>
    <name evidence="1" type="ORF">GIL414_LOCUS66996</name>
</gene>
<name>A0A8S3H3I1_9BILA</name>